<dbReference type="GO" id="GO:0071949">
    <property type="term" value="F:FAD binding"/>
    <property type="evidence" value="ECO:0007669"/>
    <property type="project" value="InterPro"/>
</dbReference>
<evidence type="ECO:0000259" key="2">
    <source>
        <dbReference type="Pfam" id="PF01494"/>
    </source>
</evidence>
<proteinExistence type="predicted"/>
<protein>
    <submittedName>
        <fullName evidence="3">FAD-dependent oxidoreductase</fullName>
    </submittedName>
</protein>
<dbReference type="OrthoDB" id="9791689at2"/>
<feature type="domain" description="FAD-binding" evidence="2">
    <location>
        <begin position="4"/>
        <end position="322"/>
    </location>
</feature>
<sequence length="416" mass="45216">MSTRTDVCIAGGGPAGVFLGLLLARAGVDVVVCEKHDDFFRDFRGDTVHPSTLNLLDALGLRARFEAVPHAPLPQLDVVLNGIRIHAVDFTTLPPPNRFVTLMPQWDLLDLLADAAAQHPSFHLRMGDEVTDVIERDGRIAGVTTASGESIESRLVVAADGRSSTVRRALGLAPRDIPVDTDVLWFRVPRPEQPLPDTLAWANAAGVCITIPRPEYLQCALLVPKGSLEGIRADGLEAFRDRVARVVPRLADVVGDIASLDDIKHLDVQIDRLEKWWRPGALCIGDAAHAMSPMFGVGINYAVQDAVAAAHVLIPVLRPRGSVKGVGDDALDEACAAVQRRRTWPTAAMQAIQRRAHGLISAGVPSRIIDNPPTRRQRTVMRLVLPAIRPLVARMVGYGFRPERLLPLNRPAAEVM</sequence>
<evidence type="ECO:0000313" key="3">
    <source>
        <dbReference type="EMBL" id="QAY61793.1"/>
    </source>
</evidence>
<reference evidence="3 4" key="1">
    <citation type="submission" date="2019-01" db="EMBL/GenBank/DDBJ databases">
        <title>Genome sequencing of strain DFW100M-13.</title>
        <authorList>
            <person name="Heo J."/>
            <person name="Kim S.-J."/>
            <person name="Kim J.-S."/>
            <person name="Hong S.-B."/>
            <person name="Kwon S.-W."/>
        </authorList>
    </citation>
    <scope>NUCLEOTIDE SEQUENCE [LARGE SCALE GENOMIC DNA]</scope>
    <source>
        <strain evidence="3 4">DFW100M-13</strain>
    </source>
</reference>
<organism evidence="3 4">
    <name type="scientific">Microbacterium protaetiae</name>
    <dbReference type="NCBI Taxonomy" id="2509458"/>
    <lineage>
        <taxon>Bacteria</taxon>
        <taxon>Bacillati</taxon>
        <taxon>Actinomycetota</taxon>
        <taxon>Actinomycetes</taxon>
        <taxon>Micrococcales</taxon>
        <taxon>Microbacteriaceae</taxon>
        <taxon>Microbacterium</taxon>
    </lineage>
</organism>
<dbReference type="GO" id="GO:0016491">
    <property type="term" value="F:oxidoreductase activity"/>
    <property type="evidence" value="ECO:0007669"/>
    <property type="project" value="UniProtKB-KW"/>
</dbReference>
<dbReference type="PANTHER" id="PTHR43476:SF5">
    <property type="entry name" value="FAD-DEPENDENT MONOOXYGENASE"/>
    <property type="match status" value="1"/>
</dbReference>
<gene>
    <name evidence="3" type="ORF">ET475_09110</name>
</gene>
<dbReference type="InterPro" id="IPR050631">
    <property type="entry name" value="PheA/TfdB_FAD_monoxygenase"/>
</dbReference>
<dbReference type="Proteomes" id="UP000293995">
    <property type="component" value="Chromosome"/>
</dbReference>
<dbReference type="AlphaFoldDB" id="A0A4P6EJF9"/>
<accession>A0A4P6EJF9</accession>
<name>A0A4P6EJF9_9MICO</name>
<dbReference type="PANTHER" id="PTHR43476">
    <property type="entry name" value="3-(3-HYDROXY-PHENYL)PROPIONATE/3-HYDROXYCINNAMIC ACID HYDROXYLASE"/>
    <property type="match status" value="1"/>
</dbReference>
<evidence type="ECO:0000313" key="4">
    <source>
        <dbReference type="Proteomes" id="UP000293995"/>
    </source>
</evidence>
<dbReference type="InterPro" id="IPR036188">
    <property type="entry name" value="FAD/NAD-bd_sf"/>
</dbReference>
<dbReference type="InterPro" id="IPR002938">
    <property type="entry name" value="FAD-bd"/>
</dbReference>
<dbReference type="PRINTS" id="PR00420">
    <property type="entry name" value="RNGMNOXGNASE"/>
</dbReference>
<dbReference type="Gene3D" id="3.50.50.60">
    <property type="entry name" value="FAD/NAD(P)-binding domain"/>
    <property type="match status" value="1"/>
</dbReference>
<dbReference type="KEGG" id="mprt:ET475_09110"/>
<dbReference type="SUPFAM" id="SSF51905">
    <property type="entry name" value="FAD/NAD(P)-binding domain"/>
    <property type="match status" value="1"/>
</dbReference>
<keyword evidence="1" id="KW-0560">Oxidoreductase</keyword>
<evidence type="ECO:0000256" key="1">
    <source>
        <dbReference type="ARBA" id="ARBA00023002"/>
    </source>
</evidence>
<keyword evidence="4" id="KW-1185">Reference proteome</keyword>
<dbReference type="EMBL" id="CP035494">
    <property type="protein sequence ID" value="QAY61793.1"/>
    <property type="molecule type" value="Genomic_DNA"/>
</dbReference>
<dbReference type="Pfam" id="PF01494">
    <property type="entry name" value="FAD_binding_3"/>
    <property type="match status" value="1"/>
</dbReference>